<gene>
    <name evidence="3" type="ORF">OTJ99_000915</name>
</gene>
<evidence type="ECO:0000256" key="1">
    <source>
        <dbReference type="SAM" id="MobiDB-lite"/>
    </source>
</evidence>
<reference evidence="3" key="1">
    <citation type="submission" date="2022-12" db="EMBL/GenBank/DDBJ databases">
        <authorList>
            <person name="Bing R.G."/>
            <person name="Willard D.J."/>
            <person name="Manesh M.J.H."/>
            <person name="Laemthong T."/>
            <person name="Crosby J.R."/>
            <person name="Kelly R.M."/>
        </authorList>
    </citation>
    <scope>NUCLEOTIDE SEQUENCE</scope>
    <source>
        <strain evidence="3">DSM 8991</strain>
    </source>
</reference>
<feature type="transmembrane region" description="Helical" evidence="2">
    <location>
        <begin position="38"/>
        <end position="58"/>
    </location>
</feature>
<feature type="compositionally biased region" description="Polar residues" evidence="1">
    <location>
        <begin position="103"/>
        <end position="112"/>
    </location>
</feature>
<keyword evidence="2" id="KW-1133">Transmembrane helix</keyword>
<dbReference type="EMBL" id="CP113864">
    <property type="protein sequence ID" value="WAM32379.1"/>
    <property type="molecule type" value="Genomic_DNA"/>
</dbReference>
<evidence type="ECO:0000313" key="3">
    <source>
        <dbReference type="EMBL" id="WAM32379.1"/>
    </source>
</evidence>
<feature type="region of interest" description="Disordered" evidence="1">
    <location>
        <begin position="73"/>
        <end position="112"/>
    </location>
</feature>
<proteinExistence type="predicted"/>
<protein>
    <submittedName>
        <fullName evidence="3">Uncharacterized protein</fullName>
    </submittedName>
</protein>
<keyword evidence="2" id="KW-0812">Transmembrane</keyword>
<organism evidence="3 4">
    <name type="scientific">Caldicellulosiruptor naganoensis</name>
    <dbReference type="NCBI Taxonomy" id="29324"/>
    <lineage>
        <taxon>Bacteria</taxon>
        <taxon>Bacillati</taxon>
        <taxon>Bacillota</taxon>
        <taxon>Bacillota incertae sedis</taxon>
        <taxon>Caldicellulosiruptorales</taxon>
        <taxon>Caldicellulosiruptoraceae</taxon>
        <taxon>Caldicellulosiruptor</taxon>
    </lineage>
</organism>
<dbReference type="RefSeq" id="WP_045165049.1">
    <property type="nucleotide sequence ID" value="NZ_CP113864.1"/>
</dbReference>
<dbReference type="Proteomes" id="UP001164745">
    <property type="component" value="Chromosome"/>
</dbReference>
<evidence type="ECO:0000256" key="2">
    <source>
        <dbReference type="SAM" id="Phobius"/>
    </source>
</evidence>
<evidence type="ECO:0000313" key="4">
    <source>
        <dbReference type="Proteomes" id="UP001164745"/>
    </source>
</evidence>
<accession>A0ABY7BLW2</accession>
<keyword evidence="2" id="KW-0472">Membrane</keyword>
<keyword evidence="4" id="KW-1185">Reference proteome</keyword>
<name>A0ABY7BLW2_9FIRM</name>
<feature type="compositionally biased region" description="Polar residues" evidence="1">
    <location>
        <begin position="73"/>
        <end position="86"/>
    </location>
</feature>
<sequence length="112" mass="13192">MYSLRNSWQEYVYGRRCKVKINKKDWKERLINFFDTKGFYIIVVVCLFVIGFSIYTIATTDFMKYEVEEKQDNNVSLNNSDTSNAIPQVGMQEVTKQDKLKNSPATTEKNRK</sequence>